<proteinExistence type="predicted"/>
<gene>
    <name evidence="8" type="ORF">M6B38_133530</name>
</gene>
<dbReference type="Pfam" id="PF12896">
    <property type="entry name" value="ANAPC4"/>
    <property type="match status" value="1"/>
</dbReference>
<evidence type="ECO:0000259" key="7">
    <source>
        <dbReference type="Pfam" id="PF12896"/>
    </source>
</evidence>
<keyword evidence="9" id="KW-1185">Reference proteome</keyword>
<keyword evidence="2" id="KW-0132">Cell division</keyword>
<reference evidence="8" key="2">
    <citation type="submission" date="2023-04" db="EMBL/GenBank/DDBJ databases">
        <authorList>
            <person name="Bruccoleri R.E."/>
            <person name="Oakeley E.J."/>
            <person name="Faust A.-M."/>
            <person name="Dessus-Babus S."/>
            <person name="Altorfer M."/>
            <person name="Burckhardt D."/>
            <person name="Oertli M."/>
            <person name="Naumann U."/>
            <person name="Petersen F."/>
            <person name="Wong J."/>
        </authorList>
    </citation>
    <scope>NUCLEOTIDE SEQUENCE</scope>
    <source>
        <strain evidence="8">GSM-AAB239-AS_SAM_17_03QT</strain>
        <tissue evidence="8">Leaf</tissue>
    </source>
</reference>
<dbReference type="SUPFAM" id="SSF50978">
    <property type="entry name" value="WD40 repeat-like"/>
    <property type="match status" value="1"/>
</dbReference>
<protein>
    <recommendedName>
        <fullName evidence="1">Anaphase-promoting complex subunit 4</fullName>
    </recommendedName>
</protein>
<feature type="domain" description="Anaphase-promoting complex subunit 4 long" evidence="7">
    <location>
        <begin position="288"/>
        <end position="490"/>
    </location>
</feature>
<dbReference type="EMBL" id="JANAVB010028819">
    <property type="protein sequence ID" value="KAJ6815532.1"/>
    <property type="molecule type" value="Genomic_DNA"/>
</dbReference>
<dbReference type="GO" id="GO:0034399">
    <property type="term" value="C:nuclear periphery"/>
    <property type="evidence" value="ECO:0007669"/>
    <property type="project" value="TreeGrafter"/>
</dbReference>
<evidence type="ECO:0000256" key="4">
    <source>
        <dbReference type="ARBA" id="ARBA00022786"/>
    </source>
</evidence>
<dbReference type="InterPro" id="IPR036322">
    <property type="entry name" value="WD40_repeat_dom_sf"/>
</dbReference>
<evidence type="ECO:0000313" key="8">
    <source>
        <dbReference type="EMBL" id="KAJ6815532.1"/>
    </source>
</evidence>
<name>A0AAX6FGX8_IRIPA</name>
<evidence type="ECO:0000256" key="5">
    <source>
        <dbReference type="ARBA" id="ARBA00023306"/>
    </source>
</evidence>
<comment type="caution">
    <text evidence="8">The sequence shown here is derived from an EMBL/GenBank/DDBJ whole genome shotgun (WGS) entry which is preliminary data.</text>
</comment>
<organism evidence="8 9">
    <name type="scientific">Iris pallida</name>
    <name type="common">Sweet iris</name>
    <dbReference type="NCBI Taxonomy" id="29817"/>
    <lineage>
        <taxon>Eukaryota</taxon>
        <taxon>Viridiplantae</taxon>
        <taxon>Streptophyta</taxon>
        <taxon>Embryophyta</taxon>
        <taxon>Tracheophyta</taxon>
        <taxon>Spermatophyta</taxon>
        <taxon>Magnoliopsida</taxon>
        <taxon>Liliopsida</taxon>
        <taxon>Asparagales</taxon>
        <taxon>Iridaceae</taxon>
        <taxon>Iridoideae</taxon>
        <taxon>Irideae</taxon>
        <taxon>Iris</taxon>
    </lineage>
</organism>
<evidence type="ECO:0000256" key="2">
    <source>
        <dbReference type="ARBA" id="ARBA00022618"/>
    </source>
</evidence>
<dbReference type="GO" id="GO:0005680">
    <property type="term" value="C:anaphase-promoting complex"/>
    <property type="evidence" value="ECO:0007669"/>
    <property type="project" value="InterPro"/>
</dbReference>
<evidence type="ECO:0000256" key="1">
    <source>
        <dbReference type="ARBA" id="ARBA00016067"/>
    </source>
</evidence>
<dbReference type="PANTHER" id="PTHR13260:SF0">
    <property type="entry name" value="ANAPHASE-PROMOTING COMPLEX SUBUNIT 4"/>
    <property type="match status" value="1"/>
</dbReference>
<dbReference type="InterPro" id="IPR024789">
    <property type="entry name" value="APC4"/>
</dbReference>
<dbReference type="AlphaFoldDB" id="A0AAX6FGX8"/>
<dbReference type="Proteomes" id="UP001140949">
    <property type="component" value="Unassembled WGS sequence"/>
</dbReference>
<evidence type="ECO:0000256" key="3">
    <source>
        <dbReference type="ARBA" id="ARBA00022776"/>
    </source>
</evidence>
<keyword evidence="5" id="KW-0131">Cell cycle</keyword>
<evidence type="ECO:0000313" key="9">
    <source>
        <dbReference type="Proteomes" id="UP001140949"/>
    </source>
</evidence>
<keyword evidence="3" id="KW-0498">Mitosis</keyword>
<dbReference type="GO" id="GO:0070979">
    <property type="term" value="P:protein K11-linked ubiquitination"/>
    <property type="evidence" value="ECO:0007669"/>
    <property type="project" value="TreeGrafter"/>
</dbReference>
<sequence length="797" mass="89123">MGDEDEIEVEVEAEALSSNAVPFLLQFDKSIQSQVKIAEWNPEKDLLAMVTEDSKILLHRFNWQRLWTISPGKCVTSLCWRPDGKAIALGLEDGSISLHDVENGKLLRNNKTHNEAVVCLNWEEDAQLMKDNDNSLVYEDRTMRFFPPPPRVPRMPGLVSGDSGLADDPEDSFQELSSSSRQRFNVLCSGDKNGCICFSIFGIFPIGKINIQKIPLSSPFLDGQTRYQLLNASIHKVALSKNLCQLAVLSFGDLVKDFVEGDNTVINNDDLVQLDKSLFNDHSLVGLHCLLLNTSIFLNRKNELHQVAQQASSIEDLFEVIRGSLSVMLKHWSGAMNSFHEKFDPLASLIDSHGLDSSPQDEFLSLLFGARTSPPLHQFLVNSLGETGLRRVSKAIDSAGRELHLIVREHLQPAVEIIGFRIGELRGLSRWHARYQNIGLDEKLIENATEKAGMCIVHVERFLRVLAIVTYQFQNFFNWLSKCIKILQSEQTDQIQPPNSELVVIFLKFLLDHDLVGQLLESEVSHNIEVDIDTMQRIEQLVEFGGFSDTKYLERTLANEFNQMENCFKEAFSMPFSTVSRKINCESLLPLYPASSSSALSSHTPASIAFYEVDLDIASVSHTSRRSLVDYICFKIPDGSLDMTNCIGILRGLTCSSSPIQKGVTSLAAVLLCIPKGYHCVDLSLYKDNQIVLLLNETSSSSESPGRSWMMMVETSDVPFVPVSSPVVANFWELQKLKDSTFKLDLDDGKVRCIPHSVVNPLAVSAPSRGVACVFSSRRHALVYILDEDEEEASDTE</sequence>
<dbReference type="InterPro" id="IPR024790">
    <property type="entry name" value="APC4_long_dom"/>
</dbReference>
<dbReference type="Pfam" id="PF12894">
    <property type="entry name" value="ANAPC4_WD40"/>
    <property type="match status" value="1"/>
</dbReference>
<reference evidence="8" key="1">
    <citation type="journal article" date="2023" name="GigaByte">
        <title>Genome assembly of the bearded iris, Iris pallida Lam.</title>
        <authorList>
            <person name="Bruccoleri R.E."/>
            <person name="Oakeley E.J."/>
            <person name="Faust A.M.E."/>
            <person name="Altorfer M."/>
            <person name="Dessus-Babus S."/>
            <person name="Burckhardt D."/>
            <person name="Oertli M."/>
            <person name="Naumann U."/>
            <person name="Petersen F."/>
            <person name="Wong J."/>
        </authorList>
    </citation>
    <scope>NUCLEOTIDE SEQUENCE</scope>
    <source>
        <strain evidence="8">GSM-AAB239-AS_SAM_17_03QT</strain>
    </source>
</reference>
<evidence type="ECO:0000259" key="6">
    <source>
        <dbReference type="Pfam" id="PF12894"/>
    </source>
</evidence>
<dbReference type="GO" id="GO:0051301">
    <property type="term" value="P:cell division"/>
    <property type="evidence" value="ECO:0007669"/>
    <property type="project" value="UniProtKB-KW"/>
</dbReference>
<dbReference type="InterPro" id="IPR015943">
    <property type="entry name" value="WD40/YVTN_repeat-like_dom_sf"/>
</dbReference>
<dbReference type="InterPro" id="IPR024977">
    <property type="entry name" value="Apc4-like_WD40_dom"/>
</dbReference>
<dbReference type="GO" id="GO:0031145">
    <property type="term" value="P:anaphase-promoting complex-dependent catabolic process"/>
    <property type="evidence" value="ECO:0007669"/>
    <property type="project" value="InterPro"/>
</dbReference>
<feature type="domain" description="Anaphase-promoting complex subunit 4-like WD40" evidence="6">
    <location>
        <begin position="39"/>
        <end position="124"/>
    </location>
</feature>
<accession>A0AAX6FGX8</accession>
<dbReference type="PANTHER" id="PTHR13260">
    <property type="entry name" value="ANAPHASE PROMOTING COMPLEX SUBUNIT 4 APC4"/>
    <property type="match status" value="1"/>
</dbReference>
<keyword evidence="4" id="KW-0833">Ubl conjugation pathway</keyword>
<dbReference type="Gene3D" id="2.130.10.10">
    <property type="entry name" value="YVTN repeat-like/Quinoprotein amine dehydrogenase"/>
    <property type="match status" value="1"/>
</dbReference>